<organism evidence="4">
    <name type="scientific">Harpegnathos saltator</name>
    <name type="common">Jerdon's jumping ant</name>
    <dbReference type="NCBI Taxonomy" id="610380"/>
    <lineage>
        <taxon>Eukaryota</taxon>
        <taxon>Metazoa</taxon>
        <taxon>Ecdysozoa</taxon>
        <taxon>Arthropoda</taxon>
        <taxon>Hexapoda</taxon>
        <taxon>Insecta</taxon>
        <taxon>Pterygota</taxon>
        <taxon>Neoptera</taxon>
        <taxon>Endopterygota</taxon>
        <taxon>Hymenoptera</taxon>
        <taxon>Apocrita</taxon>
        <taxon>Aculeata</taxon>
        <taxon>Formicoidea</taxon>
        <taxon>Formicidae</taxon>
        <taxon>Ponerinae</taxon>
        <taxon>Ponerini</taxon>
        <taxon>Harpegnathos</taxon>
    </lineage>
</organism>
<evidence type="ECO:0000256" key="1">
    <source>
        <dbReference type="PROSITE-ProRule" id="PRU00024"/>
    </source>
</evidence>
<accession>E2BR73</accession>
<dbReference type="PROSITE" id="PS50119">
    <property type="entry name" value="ZF_BBOX"/>
    <property type="match status" value="1"/>
</dbReference>
<dbReference type="AlphaFoldDB" id="E2BR73"/>
<dbReference type="STRING" id="610380.E2BR73"/>
<evidence type="ECO:0000313" key="3">
    <source>
        <dbReference type="EMBL" id="EFN81806.1"/>
    </source>
</evidence>
<gene>
    <name evidence="3" type="ORF">EAI_08067</name>
</gene>
<dbReference type="Proteomes" id="UP000008237">
    <property type="component" value="Unassembled WGS sequence"/>
</dbReference>
<dbReference type="SUPFAM" id="SSF57845">
    <property type="entry name" value="B-box zinc-binding domain"/>
    <property type="match status" value="1"/>
</dbReference>
<dbReference type="GO" id="GO:0008270">
    <property type="term" value="F:zinc ion binding"/>
    <property type="evidence" value="ECO:0007669"/>
    <property type="project" value="UniProtKB-KW"/>
</dbReference>
<protein>
    <recommendedName>
        <fullName evidence="2">B box-type domain-containing protein</fullName>
    </recommendedName>
</protein>
<dbReference type="EMBL" id="GL449906">
    <property type="protein sequence ID" value="EFN81806.1"/>
    <property type="molecule type" value="Genomic_DNA"/>
</dbReference>
<dbReference type="Pfam" id="PF00643">
    <property type="entry name" value="zf-B_box"/>
    <property type="match status" value="1"/>
</dbReference>
<dbReference type="InParanoid" id="E2BR73"/>
<reference evidence="3 4" key="1">
    <citation type="journal article" date="2010" name="Science">
        <title>Genomic comparison of the ants Camponotus floridanus and Harpegnathos saltator.</title>
        <authorList>
            <person name="Bonasio R."/>
            <person name="Zhang G."/>
            <person name="Ye C."/>
            <person name="Mutti N.S."/>
            <person name="Fang X."/>
            <person name="Qin N."/>
            <person name="Donahue G."/>
            <person name="Yang P."/>
            <person name="Li Q."/>
            <person name="Li C."/>
            <person name="Zhang P."/>
            <person name="Huang Z."/>
            <person name="Berger S.L."/>
            <person name="Reinberg D."/>
            <person name="Wang J."/>
            <person name="Liebig J."/>
        </authorList>
    </citation>
    <scope>NUCLEOTIDE SEQUENCE [LARGE SCALE GENOMIC DNA]</scope>
    <source>
        <strain evidence="3 4">R22 G/1</strain>
    </source>
</reference>
<dbReference type="Gene3D" id="3.30.160.60">
    <property type="entry name" value="Classic Zinc Finger"/>
    <property type="match status" value="1"/>
</dbReference>
<dbReference type="InterPro" id="IPR000315">
    <property type="entry name" value="Znf_B-box"/>
</dbReference>
<keyword evidence="1" id="KW-0863">Zinc-finger</keyword>
<keyword evidence="4" id="KW-1185">Reference proteome</keyword>
<sequence length="165" mass="18986">METNDEDFVFCHTVALKLRQIKSQGFCYECGTSASIKCVQCMVLFCSCCYSKIHGKALQNHTQISLVKEEYDSFCTITNNCSSTCSEALSYFCNDCGTSGCSNCMLLKHKMHDYVTLKEKNKEMIPEFNEVNQKIMVNLQRINQTRKVSTYLHQHLFWQGDCSYN</sequence>
<dbReference type="OrthoDB" id="5800423at2759"/>
<keyword evidence="1" id="KW-0479">Metal-binding</keyword>
<proteinExistence type="predicted"/>
<keyword evidence="1" id="KW-0862">Zinc</keyword>
<evidence type="ECO:0000259" key="2">
    <source>
        <dbReference type="PROSITE" id="PS50119"/>
    </source>
</evidence>
<name>E2BR73_HARSA</name>
<evidence type="ECO:0000313" key="4">
    <source>
        <dbReference type="Proteomes" id="UP000008237"/>
    </source>
</evidence>
<feature type="domain" description="B box-type" evidence="2">
    <location>
        <begin position="81"/>
        <end position="117"/>
    </location>
</feature>
<dbReference type="OMA" id="CTITNNC"/>